<accession>A0A2J7ZJS1</accession>
<feature type="non-terminal residue" evidence="2">
    <location>
        <position position="1"/>
    </location>
</feature>
<gene>
    <name evidence="2" type="ORF">TSOC_013656</name>
</gene>
<dbReference type="Proteomes" id="UP000236333">
    <property type="component" value="Unassembled WGS sequence"/>
</dbReference>
<dbReference type="AlphaFoldDB" id="A0A2J7ZJS1"/>
<comment type="caution">
    <text evidence="2">The sequence shown here is derived from an EMBL/GenBank/DDBJ whole genome shotgun (WGS) entry which is preliminary data.</text>
</comment>
<feature type="region of interest" description="Disordered" evidence="1">
    <location>
        <begin position="158"/>
        <end position="209"/>
    </location>
</feature>
<keyword evidence="3" id="KW-1185">Reference proteome</keyword>
<feature type="compositionally biased region" description="Gly residues" evidence="1">
    <location>
        <begin position="261"/>
        <end position="270"/>
    </location>
</feature>
<sequence length="421" mass="44667">VLIKIDITTISSRFVEYVFQELRCADKTSSVFNLLRVEQLLRNNISNARLQVGCGLRIPDSKGSAIRGEDSKYEVKVLKGTHEEVAKQVHMEYPSRERLPVIITDSGMEVKRVLEEDIGPVTGGTLRPRSLWEIVCEQVTGVPYGPNRMHLLGTVEAPRSGTVAGTEQELEAPEEPEETEEEDEGELEGDSDESALDSDDREIEAASTGSDAEYARACGLVLIGGGSTAVSTDIDSAGDGDAGGSGGSGAYGGGSGANDGGSGAYGGGPPVGGPAAQSSVVPAVPGPTGRNSGGGQVGGKRALSALERMLPLMYEIVRRINGRVPRVGRDRQANRLHAVDMREAAFNMTREDQDHLSGDDHVAVMEEDVSGRTAGVVRIALVEGLLRPSGKGKRAMVFTQRLARDEAKGQLHLRLLETLPA</sequence>
<evidence type="ECO:0000256" key="1">
    <source>
        <dbReference type="SAM" id="MobiDB-lite"/>
    </source>
</evidence>
<dbReference type="EMBL" id="PGGS01001340">
    <property type="protein sequence ID" value="PNH00516.1"/>
    <property type="molecule type" value="Genomic_DNA"/>
</dbReference>
<evidence type="ECO:0000313" key="2">
    <source>
        <dbReference type="EMBL" id="PNH00516.1"/>
    </source>
</evidence>
<feature type="non-terminal residue" evidence="2">
    <location>
        <position position="421"/>
    </location>
</feature>
<evidence type="ECO:0000313" key="3">
    <source>
        <dbReference type="Proteomes" id="UP000236333"/>
    </source>
</evidence>
<name>A0A2J7ZJS1_9CHLO</name>
<reference evidence="2 3" key="1">
    <citation type="journal article" date="2017" name="Mol. Biol. Evol.">
        <title>The 4-celled Tetrabaena socialis nuclear genome reveals the essential components for genetic control of cell number at the origin of multicellularity in the volvocine lineage.</title>
        <authorList>
            <person name="Featherston J."/>
            <person name="Arakaki Y."/>
            <person name="Hanschen E.R."/>
            <person name="Ferris P.J."/>
            <person name="Michod R.E."/>
            <person name="Olson B.J.S.C."/>
            <person name="Nozaki H."/>
            <person name="Durand P.M."/>
        </authorList>
    </citation>
    <scope>NUCLEOTIDE SEQUENCE [LARGE SCALE GENOMIC DNA]</scope>
    <source>
        <strain evidence="2 3">NIES-571</strain>
    </source>
</reference>
<organism evidence="2 3">
    <name type="scientific">Tetrabaena socialis</name>
    <dbReference type="NCBI Taxonomy" id="47790"/>
    <lineage>
        <taxon>Eukaryota</taxon>
        <taxon>Viridiplantae</taxon>
        <taxon>Chlorophyta</taxon>
        <taxon>core chlorophytes</taxon>
        <taxon>Chlorophyceae</taxon>
        <taxon>CS clade</taxon>
        <taxon>Chlamydomonadales</taxon>
        <taxon>Tetrabaenaceae</taxon>
        <taxon>Tetrabaena</taxon>
    </lineage>
</organism>
<feature type="compositionally biased region" description="Acidic residues" evidence="1">
    <location>
        <begin position="168"/>
        <end position="202"/>
    </location>
</feature>
<protein>
    <submittedName>
        <fullName evidence="2">Uncharacterized protein</fullName>
    </submittedName>
</protein>
<proteinExistence type="predicted"/>
<dbReference type="OrthoDB" id="549416at2759"/>
<feature type="region of interest" description="Disordered" evidence="1">
    <location>
        <begin position="261"/>
        <end position="299"/>
    </location>
</feature>